<dbReference type="OrthoDB" id="7585319at2"/>
<accession>A0A3A8AP71</accession>
<keyword evidence="3" id="KW-1185">Reference proteome</keyword>
<evidence type="ECO:0000256" key="1">
    <source>
        <dbReference type="SAM" id="MobiDB-lite"/>
    </source>
</evidence>
<feature type="compositionally biased region" description="Basic and acidic residues" evidence="1">
    <location>
        <begin position="1"/>
        <end position="16"/>
    </location>
</feature>
<dbReference type="RefSeq" id="WP_109768694.1">
    <property type="nucleotide sequence ID" value="NZ_QFWV02000001.1"/>
</dbReference>
<dbReference type="EMBL" id="QFWV02000001">
    <property type="protein sequence ID" value="RKF08434.1"/>
    <property type="molecule type" value="Genomic_DNA"/>
</dbReference>
<feature type="region of interest" description="Disordered" evidence="1">
    <location>
        <begin position="1"/>
        <end position="26"/>
    </location>
</feature>
<organism evidence="2 3">
    <name type="scientific">Oceaniradius stylonematis</name>
    <dbReference type="NCBI Taxonomy" id="2184161"/>
    <lineage>
        <taxon>Bacteria</taxon>
        <taxon>Pseudomonadati</taxon>
        <taxon>Pseudomonadota</taxon>
        <taxon>Alphaproteobacteria</taxon>
        <taxon>Hyphomicrobiales</taxon>
        <taxon>Ahrensiaceae</taxon>
        <taxon>Oceaniradius</taxon>
    </lineage>
</organism>
<evidence type="ECO:0000313" key="2">
    <source>
        <dbReference type="EMBL" id="RKF08434.1"/>
    </source>
</evidence>
<gene>
    <name evidence="2" type="ORF">DEM25_000025</name>
</gene>
<comment type="caution">
    <text evidence="2">The sequence shown here is derived from an EMBL/GenBank/DDBJ whole genome shotgun (WGS) entry which is preliminary data.</text>
</comment>
<name>A0A3A8AP71_9HYPH</name>
<sequence length="61" mass="7102">MSEIDQKPTLDEKTRPCEPSTDPDYLAWKERTVTRALTDAKANPDQLVSHAEMRRRFGLER</sequence>
<evidence type="ECO:0000313" key="3">
    <source>
        <dbReference type="Proteomes" id="UP000246132"/>
    </source>
</evidence>
<protein>
    <submittedName>
        <fullName evidence="2">Uncharacterized protein</fullName>
    </submittedName>
</protein>
<proteinExistence type="predicted"/>
<reference evidence="2 3" key="1">
    <citation type="journal article" date="2018" name="Int. J. Syst. Bacteriol.">
        <title>Oceaniradius stylonemae gen. nov., sp. nov., isolated from a red alga, Stylonema cornu-cervi.</title>
        <authorList>
            <person name="Jeong S."/>
        </authorList>
    </citation>
    <scope>NUCLEOTIDE SEQUENCE [LARGE SCALE GENOMIC DNA]</scope>
    <source>
        <strain evidence="2 3">StC1</strain>
    </source>
</reference>
<dbReference type="Proteomes" id="UP000246132">
    <property type="component" value="Unassembled WGS sequence"/>
</dbReference>
<dbReference type="AlphaFoldDB" id="A0A3A8AP71"/>